<evidence type="ECO:0000313" key="3">
    <source>
        <dbReference type="Proteomes" id="UP000541610"/>
    </source>
</evidence>
<proteinExistence type="predicted"/>
<accession>A0A7J6P9B8</accession>
<dbReference type="OrthoDB" id="464298at2759"/>
<protein>
    <submittedName>
        <fullName evidence="2">Uncharacterized protein</fullName>
    </submittedName>
</protein>
<evidence type="ECO:0000256" key="1">
    <source>
        <dbReference type="SAM" id="Phobius"/>
    </source>
</evidence>
<gene>
    <name evidence="2" type="ORF">FOZ60_013797</name>
</gene>
<reference evidence="2 3" key="1">
    <citation type="submission" date="2020-04" db="EMBL/GenBank/DDBJ databases">
        <title>Perkinsus olseni comparative genomics.</title>
        <authorList>
            <person name="Bogema D.R."/>
        </authorList>
    </citation>
    <scope>NUCLEOTIDE SEQUENCE [LARGE SCALE GENOMIC DNA]</scope>
    <source>
        <strain evidence="2">00978-12</strain>
    </source>
</reference>
<comment type="caution">
    <text evidence="2">The sequence shown here is derived from an EMBL/GenBank/DDBJ whole genome shotgun (WGS) entry which is preliminary data.</text>
</comment>
<sequence>MPVYPLTAEEAAAIYGRHLADDDEDKCGDHGQLEAGGICECDANWYHIQIDDGSVMWCAYNNRETPDIPGYYWEENGLRPGEYELFPSREHLDILDMRFWIFGLLIFECWLLCWMSSANKAQSATPTPSLSDEDYKKIQKAVDEGRYPCNNGNFNLTTGRCVCEKNYVHLIYEDRIDMCTYQERVIGSPSAPGFHLVDDTFRRGDLITDERELEPGYNPLLWILILVAIEVALFVVLKILRKRCVKFVSSKK</sequence>
<organism evidence="2 3">
    <name type="scientific">Perkinsus olseni</name>
    <name type="common">Perkinsus atlanticus</name>
    <dbReference type="NCBI Taxonomy" id="32597"/>
    <lineage>
        <taxon>Eukaryota</taxon>
        <taxon>Sar</taxon>
        <taxon>Alveolata</taxon>
        <taxon>Perkinsozoa</taxon>
        <taxon>Perkinsea</taxon>
        <taxon>Perkinsida</taxon>
        <taxon>Perkinsidae</taxon>
        <taxon>Perkinsus</taxon>
    </lineage>
</organism>
<evidence type="ECO:0000313" key="2">
    <source>
        <dbReference type="EMBL" id="KAF4692260.1"/>
    </source>
</evidence>
<name>A0A7J6P9B8_PEROL</name>
<keyword evidence="1" id="KW-0812">Transmembrane</keyword>
<feature type="transmembrane region" description="Helical" evidence="1">
    <location>
        <begin position="220"/>
        <end position="240"/>
    </location>
</feature>
<keyword evidence="1" id="KW-0472">Membrane</keyword>
<keyword evidence="1" id="KW-1133">Transmembrane helix</keyword>
<dbReference type="Proteomes" id="UP000541610">
    <property type="component" value="Unassembled WGS sequence"/>
</dbReference>
<feature type="transmembrane region" description="Helical" evidence="1">
    <location>
        <begin position="99"/>
        <end position="117"/>
    </location>
</feature>
<dbReference type="EMBL" id="JABANP010000063">
    <property type="protein sequence ID" value="KAF4692260.1"/>
    <property type="molecule type" value="Genomic_DNA"/>
</dbReference>
<dbReference type="AlphaFoldDB" id="A0A7J6P9B8"/>